<dbReference type="InterPro" id="IPR046539">
    <property type="entry name" value="DUF6604"/>
</dbReference>
<evidence type="ECO:0000313" key="3">
    <source>
        <dbReference type="EMBL" id="EJT50895.1"/>
    </source>
</evidence>
<evidence type="ECO:0000256" key="1">
    <source>
        <dbReference type="SAM" id="MobiDB-lite"/>
    </source>
</evidence>
<evidence type="ECO:0000259" key="2">
    <source>
        <dbReference type="Pfam" id="PF20253"/>
    </source>
</evidence>
<evidence type="ECO:0000313" key="4">
    <source>
        <dbReference type="Proteomes" id="UP000002748"/>
    </source>
</evidence>
<name>J4UH71_TRIAS</name>
<dbReference type="VEuPathDB" id="FungiDB:A1Q1_07957"/>
<dbReference type="InterPro" id="IPR016864">
    <property type="entry name" value="UCP028035"/>
</dbReference>
<accession>J4UH71</accession>
<feature type="compositionally biased region" description="Basic residues" evidence="1">
    <location>
        <begin position="183"/>
        <end position="194"/>
    </location>
</feature>
<dbReference type="AlphaFoldDB" id="J4UH71"/>
<dbReference type="Pfam" id="PF20253">
    <property type="entry name" value="DUF6604"/>
    <property type="match status" value="1"/>
</dbReference>
<dbReference type="HOGENOM" id="CLU_013511_0_0_1"/>
<feature type="region of interest" description="Disordered" evidence="1">
    <location>
        <begin position="169"/>
        <end position="205"/>
    </location>
</feature>
<dbReference type="PANTHER" id="PTHR38795:SF1">
    <property type="entry name" value="DUF6604 DOMAIN-CONTAINING PROTEIN"/>
    <property type="match status" value="1"/>
</dbReference>
<sequence length="933" mass="106625">MSSPLALQRRSELYRQYKEASSRLVCWLVNTSNRVIDDLTARRVAVELPPPNTTGQVRPAEIVSLAHLIAKYRAVPSAISNLLGRIIDLRTETADEFARDLQSNPDDEQLRKSNEAHRHFIDVLRLAHKALGSCVASSKEEDVDENTKDEVDNILFSNFFDALRIDDSKEEEDEEEVQEKPPPRKTKGKKKRKAKEPAPKPSGTLDLPVEAYRVIHEGSGFDSDYLVAVYDLMQEAANLRLYLQEEWWRVAYDKANSAVVGAVSEMAVRMVQKAELEIFVDFPEPGHDCYETVVKTLTRGDMDEAERLFRVDMIFYGSTVAQTTVDLREHLCWYAYDALVTFAEDFQQNRTGRPTKRLQKQLANWDPERDLQAATREERLAWRRAYTINWLYDLVNVFASVTTRKHIGNDYVLEEVDWSPEGPWGSERRIWGIPRFAGFVTDIAYKKPGTNIRARIRPHHVFQLQCIVDSFVVSRGWSLSLFTGHVLAAPSSFVPTRDCDMFMDRHHKRTESGYICGVDTARHYLRHRRTPQSVLETMDFVLGSLINWLGESKLARDPDGTLPPSRFASKNGLHAHSPYLNGAGLAEALAVTSMYGLALWDHTPEVVCVVHIYNMLRVKGYLTRPDPMLETISHLWATAFFKDGKPPTDDLAHAVYERYHAEAPREMARRLAELRSKYRGRQFNVAKFADAETNTFFNRNNLIAELYKADWVIDRVPDAYLTDENHALTFICAMQRHEGEAALRQRAEQIGIPWARMAERRRALRLSEKPRKYGVAGSLDGARDVHISVRKHHGIASRSMLEYANIDLMADVGGRFPCSAFNHPSMMITLMIIFARLEEALDGTPYDDDKIVTRDDGEARIHWTLAVLAAGDKDDKEVMRKLAAGFPRISHFHHIYWGKLVTGMEFAHAKSRPNRNLPRNLETLERNAECTLM</sequence>
<dbReference type="Proteomes" id="UP000002748">
    <property type="component" value="Unassembled WGS sequence"/>
</dbReference>
<organism evidence="3 4">
    <name type="scientific">Trichosporon asahii var. asahii (strain ATCC 90039 / CBS 2479 / JCM 2466 / KCTC 7840 / NBRC 103889/ NCYC 2677 / UAMH 7654)</name>
    <name type="common">Yeast</name>
    <dbReference type="NCBI Taxonomy" id="1186058"/>
    <lineage>
        <taxon>Eukaryota</taxon>
        <taxon>Fungi</taxon>
        <taxon>Dikarya</taxon>
        <taxon>Basidiomycota</taxon>
        <taxon>Agaricomycotina</taxon>
        <taxon>Tremellomycetes</taxon>
        <taxon>Trichosporonales</taxon>
        <taxon>Trichosporonaceae</taxon>
        <taxon>Trichosporon</taxon>
    </lineage>
</organism>
<comment type="caution">
    <text evidence="3">The sequence shown here is derived from an EMBL/GenBank/DDBJ whole genome shotgun (WGS) entry which is preliminary data.</text>
</comment>
<feature type="domain" description="DUF6604" evidence="2">
    <location>
        <begin position="15"/>
        <end position="279"/>
    </location>
</feature>
<reference evidence="3 4" key="1">
    <citation type="journal article" date="2012" name="Eukaryot. Cell">
        <title>Draft genome sequence of CBS 2479, the standard type strain of Trichosporon asahii.</title>
        <authorList>
            <person name="Yang R.Y."/>
            <person name="Li H.T."/>
            <person name="Zhu H."/>
            <person name="Zhou G.P."/>
            <person name="Wang M."/>
            <person name="Wang L."/>
        </authorList>
    </citation>
    <scope>NUCLEOTIDE SEQUENCE [LARGE SCALE GENOMIC DNA]</scope>
    <source>
        <strain evidence="4">ATCC 90039 / CBS 2479 / JCM 2466 / KCTC 7840 / NCYC 2677 / UAMH 7654</strain>
    </source>
</reference>
<dbReference type="GeneID" id="25991469"/>
<dbReference type="RefSeq" id="XP_014181618.1">
    <property type="nucleotide sequence ID" value="XM_014326143.1"/>
</dbReference>
<dbReference type="PANTHER" id="PTHR38795">
    <property type="entry name" value="DUF6604 DOMAIN-CONTAINING PROTEIN"/>
    <property type="match status" value="1"/>
</dbReference>
<protein>
    <recommendedName>
        <fullName evidence="2">DUF6604 domain-containing protein</fullName>
    </recommendedName>
</protein>
<dbReference type="PIRSF" id="PIRSF028035">
    <property type="entry name" value="UCP028035"/>
    <property type="match status" value="1"/>
</dbReference>
<proteinExistence type="predicted"/>
<dbReference type="OrthoDB" id="5339038at2759"/>
<dbReference type="EMBL" id="ALBS01000084">
    <property type="protein sequence ID" value="EJT50895.1"/>
    <property type="molecule type" value="Genomic_DNA"/>
</dbReference>
<dbReference type="KEGG" id="tasa:A1Q1_07957"/>
<gene>
    <name evidence="3" type="ORF">A1Q1_07957</name>
</gene>